<proteinExistence type="inferred from homology"/>
<feature type="active site" description="Proton acceptor" evidence="8">
    <location>
        <position position="159"/>
    </location>
</feature>
<evidence type="ECO:0000259" key="11">
    <source>
        <dbReference type="Pfam" id="PF07780"/>
    </source>
</evidence>
<dbReference type="OrthoDB" id="1287559at2759"/>
<feature type="binding site" evidence="8">
    <location>
        <position position="60"/>
    </location>
    <ligand>
        <name>S-adenosyl-L-methionine</name>
        <dbReference type="ChEBI" id="CHEBI:59789"/>
    </ligand>
</feature>
<dbReference type="SUPFAM" id="SSF53335">
    <property type="entry name" value="S-adenosyl-L-methionine-dependent methyltransferases"/>
    <property type="match status" value="1"/>
</dbReference>
<dbReference type="RefSeq" id="XP_025595789.1">
    <property type="nucleotide sequence ID" value="XM_025740689.1"/>
</dbReference>
<keyword evidence="5 8" id="KW-0808">Transferase</keyword>
<feature type="compositionally biased region" description="Basic and acidic residues" evidence="9">
    <location>
        <begin position="610"/>
        <end position="620"/>
    </location>
</feature>
<dbReference type="HAMAP" id="MF_01547">
    <property type="entry name" value="RNA_methyltr_E"/>
    <property type="match status" value="1"/>
</dbReference>
<feature type="domain" description="DUF3381" evidence="12">
    <location>
        <begin position="253"/>
        <end position="407"/>
    </location>
</feature>
<dbReference type="FunFam" id="3.40.50.150:FF:000004">
    <property type="entry name" value="AdoMet-dependent rRNA methyltransferase SPB1"/>
    <property type="match status" value="1"/>
</dbReference>
<dbReference type="InterPro" id="IPR028589">
    <property type="entry name" value="SPB1-like"/>
</dbReference>
<feature type="compositionally biased region" description="Basic and acidic residues" evidence="9">
    <location>
        <begin position="876"/>
        <end position="888"/>
    </location>
</feature>
<dbReference type="InterPro" id="IPR050082">
    <property type="entry name" value="RNA_methyltr_RlmE"/>
</dbReference>
<dbReference type="GO" id="GO:0016435">
    <property type="term" value="F:rRNA (guanine) methyltransferase activity"/>
    <property type="evidence" value="ECO:0007669"/>
    <property type="project" value="TreeGrafter"/>
</dbReference>
<dbReference type="GO" id="GO:0000463">
    <property type="term" value="P:maturation of LSU-rRNA from tricistronic rRNA transcript (SSU-rRNA, 5.8S rRNA, LSU-rRNA)"/>
    <property type="evidence" value="ECO:0007669"/>
    <property type="project" value="TreeGrafter"/>
</dbReference>
<keyword evidence="3 8" id="KW-0698">rRNA processing</keyword>
<feature type="compositionally biased region" description="Basic and acidic residues" evidence="9">
    <location>
        <begin position="381"/>
        <end position="390"/>
    </location>
</feature>
<dbReference type="AlphaFoldDB" id="A0A316Z156"/>
<feature type="domain" description="Ribosomal RNA methyltransferase FtsJ" evidence="10">
    <location>
        <begin position="26"/>
        <end position="202"/>
    </location>
</feature>
<feature type="binding site" evidence="8">
    <location>
        <position position="78"/>
    </location>
    <ligand>
        <name>S-adenosyl-L-methionine</name>
        <dbReference type="ChEBI" id="CHEBI:59789"/>
    </ligand>
</feature>
<dbReference type="EMBL" id="KZ819304">
    <property type="protein sequence ID" value="PWN95510.1"/>
    <property type="molecule type" value="Genomic_DNA"/>
</dbReference>
<evidence type="ECO:0000313" key="13">
    <source>
        <dbReference type="EMBL" id="PWN95510.1"/>
    </source>
</evidence>
<feature type="compositionally biased region" description="Basic and acidic residues" evidence="9">
    <location>
        <begin position="466"/>
        <end position="476"/>
    </location>
</feature>
<evidence type="ECO:0000256" key="2">
    <source>
        <dbReference type="ARBA" id="ARBA00022517"/>
    </source>
</evidence>
<feature type="compositionally biased region" description="Basic residues" evidence="9">
    <location>
        <begin position="864"/>
        <end position="875"/>
    </location>
</feature>
<feature type="compositionally biased region" description="Acidic residues" evidence="9">
    <location>
        <begin position="449"/>
        <end position="465"/>
    </location>
</feature>
<feature type="compositionally biased region" description="Low complexity" evidence="9">
    <location>
        <begin position="567"/>
        <end position="579"/>
    </location>
</feature>
<evidence type="ECO:0000256" key="9">
    <source>
        <dbReference type="SAM" id="MobiDB-lite"/>
    </source>
</evidence>
<feature type="region of interest" description="Disordered" evidence="9">
    <location>
        <begin position="859"/>
        <end position="914"/>
    </location>
</feature>
<feature type="region of interest" description="Disordered" evidence="9">
    <location>
        <begin position="432"/>
        <end position="687"/>
    </location>
</feature>
<evidence type="ECO:0000256" key="6">
    <source>
        <dbReference type="ARBA" id="ARBA00022691"/>
    </source>
</evidence>
<organism evidence="13 14">
    <name type="scientific">Tilletiopsis washingtonensis</name>
    <dbReference type="NCBI Taxonomy" id="58919"/>
    <lineage>
        <taxon>Eukaryota</taxon>
        <taxon>Fungi</taxon>
        <taxon>Dikarya</taxon>
        <taxon>Basidiomycota</taxon>
        <taxon>Ustilaginomycotina</taxon>
        <taxon>Exobasidiomycetes</taxon>
        <taxon>Entylomatales</taxon>
        <taxon>Entylomatales incertae sedis</taxon>
        <taxon>Tilletiopsis</taxon>
    </lineage>
</organism>
<feature type="binding site" evidence="8">
    <location>
        <position position="119"/>
    </location>
    <ligand>
        <name>S-adenosyl-L-methionine</name>
        <dbReference type="ChEBI" id="CHEBI:59789"/>
    </ligand>
</feature>
<dbReference type="InterPro" id="IPR002877">
    <property type="entry name" value="RNA_MeTrfase_FtsJ_dom"/>
</dbReference>
<feature type="region of interest" description="Disordered" evidence="9">
    <location>
        <begin position="381"/>
        <end position="408"/>
    </location>
</feature>
<evidence type="ECO:0000256" key="8">
    <source>
        <dbReference type="HAMAP-Rule" id="MF_03163"/>
    </source>
</evidence>
<feature type="binding site" evidence="8">
    <location>
        <position position="58"/>
    </location>
    <ligand>
        <name>S-adenosyl-L-methionine</name>
        <dbReference type="ChEBI" id="CHEBI:59789"/>
    </ligand>
</feature>
<dbReference type="Proteomes" id="UP000245946">
    <property type="component" value="Unassembled WGS sequence"/>
</dbReference>
<keyword evidence="6 8" id="KW-0949">S-adenosyl-L-methionine</keyword>
<dbReference type="Pfam" id="PF01728">
    <property type="entry name" value="FtsJ"/>
    <property type="match status" value="1"/>
</dbReference>
<reference evidence="13 14" key="1">
    <citation type="journal article" date="2018" name="Mol. Biol. Evol.">
        <title>Broad Genomic Sampling Reveals a Smut Pathogenic Ancestry of the Fungal Clade Ustilaginomycotina.</title>
        <authorList>
            <person name="Kijpornyongpan T."/>
            <person name="Mondo S.J."/>
            <person name="Barry K."/>
            <person name="Sandor L."/>
            <person name="Lee J."/>
            <person name="Lipzen A."/>
            <person name="Pangilinan J."/>
            <person name="LaButti K."/>
            <person name="Hainaut M."/>
            <person name="Henrissat B."/>
            <person name="Grigoriev I.V."/>
            <person name="Spatafora J.W."/>
            <person name="Aime M.C."/>
        </authorList>
    </citation>
    <scope>NUCLEOTIDE SEQUENCE [LARGE SCALE GENOMIC DNA]</scope>
    <source>
        <strain evidence="13 14">MCA 4186</strain>
    </source>
</reference>
<dbReference type="STRING" id="58919.A0A316Z156"/>
<evidence type="ECO:0000256" key="1">
    <source>
        <dbReference type="ARBA" id="ARBA00004604"/>
    </source>
</evidence>
<feature type="domain" description="Ribosomal RNA methyltransferase SPB1-like C-terminal" evidence="11">
    <location>
        <begin position="673"/>
        <end position="894"/>
    </location>
</feature>
<dbReference type="Pfam" id="PF07780">
    <property type="entry name" value="Spb1_C"/>
    <property type="match status" value="1"/>
</dbReference>
<dbReference type="GO" id="GO:0030687">
    <property type="term" value="C:preribosome, large subunit precursor"/>
    <property type="evidence" value="ECO:0007669"/>
    <property type="project" value="TreeGrafter"/>
</dbReference>
<dbReference type="Pfam" id="PF11861">
    <property type="entry name" value="DUF3381"/>
    <property type="match status" value="1"/>
</dbReference>
<dbReference type="Gene3D" id="3.40.50.150">
    <property type="entry name" value="Vaccinia Virus protein VP39"/>
    <property type="match status" value="1"/>
</dbReference>
<evidence type="ECO:0000256" key="5">
    <source>
        <dbReference type="ARBA" id="ARBA00022679"/>
    </source>
</evidence>
<feature type="compositionally biased region" description="Acidic residues" evidence="9">
    <location>
        <begin position="640"/>
        <end position="678"/>
    </location>
</feature>
<evidence type="ECO:0000256" key="7">
    <source>
        <dbReference type="ARBA" id="ARBA00023242"/>
    </source>
</evidence>
<dbReference type="GeneID" id="37268235"/>
<keyword evidence="7 8" id="KW-0539">Nucleus</keyword>
<comment type="similarity">
    <text evidence="8">Belongs to the class I-like SAM-binding methyltransferase superfamily. RNA methyltransferase RlmE family. SPB1 subfamily.</text>
</comment>
<dbReference type="InterPro" id="IPR029063">
    <property type="entry name" value="SAM-dependent_MTases_sf"/>
</dbReference>
<dbReference type="GO" id="GO:0008650">
    <property type="term" value="F:rRNA (uridine-2'-O-)-methyltransferase activity"/>
    <property type="evidence" value="ECO:0007669"/>
    <property type="project" value="TreeGrafter"/>
</dbReference>
<evidence type="ECO:0000313" key="14">
    <source>
        <dbReference type="Proteomes" id="UP000245946"/>
    </source>
</evidence>
<dbReference type="GO" id="GO:0000466">
    <property type="term" value="P:maturation of 5.8S rRNA from tricistronic rRNA transcript (SSU-rRNA, 5.8S rRNA, LSU-rRNA)"/>
    <property type="evidence" value="ECO:0007669"/>
    <property type="project" value="TreeGrafter"/>
</dbReference>
<dbReference type="PANTHER" id="PTHR10920">
    <property type="entry name" value="RIBOSOMAL RNA METHYLTRANSFERASE"/>
    <property type="match status" value="1"/>
</dbReference>
<keyword evidence="14" id="KW-1185">Reference proteome</keyword>
<evidence type="ECO:0000256" key="4">
    <source>
        <dbReference type="ARBA" id="ARBA00022603"/>
    </source>
</evidence>
<name>A0A316Z156_9BASI</name>
<feature type="binding site" evidence="8">
    <location>
        <position position="94"/>
    </location>
    <ligand>
        <name>S-adenosyl-L-methionine</name>
        <dbReference type="ChEBI" id="CHEBI:59789"/>
    </ligand>
</feature>
<dbReference type="GO" id="GO:0005730">
    <property type="term" value="C:nucleolus"/>
    <property type="evidence" value="ECO:0007669"/>
    <property type="project" value="UniProtKB-SubCell"/>
</dbReference>
<accession>A0A316Z156</accession>
<feature type="coiled-coil region" evidence="8">
    <location>
        <begin position="804"/>
        <end position="831"/>
    </location>
</feature>
<dbReference type="PANTHER" id="PTHR10920:SF13">
    <property type="entry name" value="PRE-RRNA 2'-O-RIBOSE RNA METHYLTRANSFERASE FTSJ3"/>
    <property type="match status" value="1"/>
</dbReference>
<feature type="compositionally biased region" description="Acidic residues" evidence="9">
    <location>
        <begin position="549"/>
        <end position="562"/>
    </location>
</feature>
<dbReference type="InterPro" id="IPR012920">
    <property type="entry name" value="rRNA_MeTfrase_SPB1-like_C"/>
</dbReference>
<dbReference type="InterPro" id="IPR015507">
    <property type="entry name" value="rRNA-MeTfrase_E"/>
</dbReference>
<feature type="compositionally biased region" description="Basic residues" evidence="9">
    <location>
        <begin position="391"/>
        <end position="406"/>
    </location>
</feature>
<keyword evidence="4 8" id="KW-0489">Methyltransferase</keyword>
<keyword evidence="2 8" id="KW-0690">Ribosome biogenesis</keyword>
<dbReference type="HAMAP" id="MF_03163">
    <property type="entry name" value="RNA_methyltr_E_SPB1"/>
    <property type="match status" value="1"/>
</dbReference>
<dbReference type="InterPro" id="IPR024576">
    <property type="entry name" value="rRNA_MeTfrase_Spb1_DUF3381"/>
</dbReference>
<sequence length="914" mass="102485">MGKKQEKKTAKGRLDKFYWLAKEQGFRSRAAFKLVQLNKKYALLEGARCCIDLCAAPGGWLQVASKHMPPNSLIVGVDLVPIKPIPRCITFAEDINSFRCRDQLRAELKDWKADIVLHDGAPNVGTAWVQDAYQQSELVLQSLKLAVEFLAPGGSFVTKVFRSKDYNNLLWVFNQLFGTVEATKPPSSRNVSAEIFVVCRNYKAPKRVDPKFLDPRHVFKDLDPTAAAAADGEEGAPLKGERGAIAQASVFEPEKKRKRREGYADGVRMLYSAMGARAWVESPQPIDGLGANNELTWREEGDKELLKHELTTDDIKACASDLKVLGKKDFRNLLKWRTAMRLHLGLDAPAVKPGEEVVEIVDGEDAEPIDSDAEIDEELERLNDERGKALRKERRKRNAARAKKVQKMQLQMTTPMDVGQDIVDETLVGGADDMFDLTHGPSRPRTAEDSDTDSEEEDEVLDSDAEEQRKLARLEGDLDAAYDTYRQRMSERDAKWRAKEARRLDENRDEWHGFSAPVRDGRDDAEDSDGGSSVGGYDDVVTKRKLQEETFDTDDEEDEEDDRADRAAVAAVTRKAGSASKRKARAEESDSDDDIAEPIDTSGLVASLESRGERDQRQSREAAIWFDNPLFKGVAGLIPEGDDEDSEDEVEEEEDSDEEDEDEEADSDAEMEDAESDVEVVARNVADEDMAGLDGEWRYDDEDLDEIKRKRIEAVGLNTAEALTLAQQLVNREKTKGALIDDGFKKDNFVDKSDLPTWFLDEEAKHYRANIPATKEAMNALRARQRALDARPIKKIAEAKGRKKFKAAQRLEKARKKADTLNETVDISEKEKANSISKVLARAGAKPKRKEISTVVAKGVNRGLKGRPKGVKGRYRLVDARGKKELRAEKRRNKRDGKKTTSSTSNKRRVPNGY</sequence>
<evidence type="ECO:0000256" key="3">
    <source>
        <dbReference type="ARBA" id="ARBA00022552"/>
    </source>
</evidence>
<keyword evidence="8" id="KW-0175">Coiled coil</keyword>
<feature type="compositionally biased region" description="Basic and acidic residues" evidence="9">
    <location>
        <begin position="485"/>
        <end position="512"/>
    </location>
</feature>
<evidence type="ECO:0000259" key="10">
    <source>
        <dbReference type="Pfam" id="PF01728"/>
    </source>
</evidence>
<gene>
    <name evidence="13" type="ORF">FA09DRAFT_312216</name>
</gene>
<evidence type="ECO:0000259" key="12">
    <source>
        <dbReference type="Pfam" id="PF11861"/>
    </source>
</evidence>
<protein>
    <submittedName>
        <fullName evidence="13">FtsJ-domain-containing protein</fullName>
    </submittedName>
</protein>
<comment type="subcellular location">
    <subcellularLocation>
        <location evidence="1 8">Nucleus</location>
        <location evidence="1 8">Nucleolus</location>
    </subcellularLocation>
</comment>